<accession>D9WSH6</accession>
<proteinExistence type="predicted"/>
<evidence type="ECO:0000256" key="1">
    <source>
        <dbReference type="SAM" id="MobiDB-lite"/>
    </source>
</evidence>
<dbReference type="HOGENOM" id="CLU_2604547_0_0_11"/>
<dbReference type="STRING" id="457427.SSOG_01829"/>
<gene>
    <name evidence="2" type="ORF">SSOG_01829</name>
</gene>
<dbReference type="Proteomes" id="UP000003963">
    <property type="component" value="Unassembled WGS sequence"/>
</dbReference>
<name>D9WSH6_9ACTN</name>
<sequence length="79" mass="8834">MVRVQLSPSSAEFWPELRLLRFDAVLATSLTARVTLDTPRTHRGLSPRAAQKTQAHPPTTSTRTPTKRSTIMHTTLLLL</sequence>
<evidence type="ECO:0000313" key="2">
    <source>
        <dbReference type="EMBL" id="EFL22117.1"/>
    </source>
</evidence>
<evidence type="ECO:0000313" key="3">
    <source>
        <dbReference type="Proteomes" id="UP000003963"/>
    </source>
</evidence>
<feature type="region of interest" description="Disordered" evidence="1">
    <location>
        <begin position="38"/>
        <end position="74"/>
    </location>
</feature>
<feature type="compositionally biased region" description="Low complexity" evidence="1">
    <location>
        <begin position="57"/>
        <end position="69"/>
    </location>
</feature>
<dbReference type="RefSeq" id="WP_009713938.1">
    <property type="nucleotide sequence ID" value="NZ_GG657754.1"/>
</dbReference>
<organism evidence="2 3">
    <name type="scientific">Streptomyces himastatinicus ATCC 53653</name>
    <dbReference type="NCBI Taxonomy" id="457427"/>
    <lineage>
        <taxon>Bacteria</taxon>
        <taxon>Bacillati</taxon>
        <taxon>Actinomycetota</taxon>
        <taxon>Actinomycetes</taxon>
        <taxon>Kitasatosporales</taxon>
        <taxon>Streptomycetaceae</taxon>
        <taxon>Streptomyces</taxon>
        <taxon>Streptomyces violaceusniger group</taxon>
    </lineage>
</organism>
<dbReference type="AlphaFoldDB" id="D9WSH6"/>
<dbReference type="EMBL" id="GG657754">
    <property type="protein sequence ID" value="EFL22117.1"/>
    <property type="molecule type" value="Genomic_DNA"/>
</dbReference>
<protein>
    <submittedName>
        <fullName evidence="2">Uncharacterized protein</fullName>
    </submittedName>
</protein>
<keyword evidence="3" id="KW-1185">Reference proteome</keyword>
<reference evidence="2 3" key="1">
    <citation type="submission" date="2009-02" db="EMBL/GenBank/DDBJ databases">
        <title>Annotation of Streptomyces hygroscopicus strain ATCC 53653.</title>
        <authorList>
            <consortium name="The Broad Institute Genome Sequencing Platform"/>
            <consortium name="Broad Institute Microbial Sequencing Center"/>
            <person name="Fischbach M."/>
            <person name="Godfrey P."/>
            <person name="Ward D."/>
            <person name="Young S."/>
            <person name="Zeng Q."/>
            <person name="Koehrsen M."/>
            <person name="Alvarado L."/>
            <person name="Berlin A.M."/>
            <person name="Bochicchio J."/>
            <person name="Borenstein D."/>
            <person name="Chapman S.B."/>
            <person name="Chen Z."/>
            <person name="Engels R."/>
            <person name="Freedman E."/>
            <person name="Gellesch M."/>
            <person name="Goldberg J."/>
            <person name="Griggs A."/>
            <person name="Gujja S."/>
            <person name="Heilman E.R."/>
            <person name="Heiman D.I."/>
            <person name="Hepburn T.A."/>
            <person name="Howarth C."/>
            <person name="Jen D."/>
            <person name="Larson L."/>
            <person name="Lewis B."/>
            <person name="Mehta T."/>
            <person name="Park D."/>
            <person name="Pearson M."/>
            <person name="Richards J."/>
            <person name="Roberts A."/>
            <person name="Saif S."/>
            <person name="Shea T.D."/>
            <person name="Shenoy N."/>
            <person name="Sisk P."/>
            <person name="Stolte C."/>
            <person name="Sykes S.N."/>
            <person name="Thomson T."/>
            <person name="Walk T."/>
            <person name="White J."/>
            <person name="Yandava C."/>
            <person name="Straight P."/>
            <person name="Clardy J."/>
            <person name="Hung D."/>
            <person name="Kolter R."/>
            <person name="Mekalanos J."/>
            <person name="Walker S."/>
            <person name="Walsh C.T."/>
            <person name="Wieland-Brown L.C."/>
            <person name="Haas B."/>
            <person name="Nusbaum C."/>
            <person name="Birren B."/>
        </authorList>
    </citation>
    <scope>NUCLEOTIDE SEQUENCE [LARGE SCALE GENOMIC DNA]</scope>
    <source>
        <strain evidence="2 3">ATCC 53653</strain>
    </source>
</reference>